<feature type="domain" description="RNase H type-1" evidence="1">
    <location>
        <begin position="70"/>
        <end position="180"/>
    </location>
</feature>
<dbReference type="GO" id="GO:0004523">
    <property type="term" value="F:RNA-DNA hybrid ribonuclease activity"/>
    <property type="evidence" value="ECO:0007669"/>
    <property type="project" value="InterPro"/>
</dbReference>
<comment type="caution">
    <text evidence="2">The sequence shown here is derived from an EMBL/GenBank/DDBJ whole genome shotgun (WGS) entry which is preliminary data.</text>
</comment>
<dbReference type="SUPFAM" id="SSF53098">
    <property type="entry name" value="Ribonuclease H-like"/>
    <property type="match status" value="1"/>
</dbReference>
<reference evidence="2 3" key="1">
    <citation type="journal article" date="2020" name="bioRxiv">
        <title>Sequence and annotation of 42 cannabis genomes reveals extensive copy number variation in cannabinoid synthesis and pathogen resistance genes.</title>
        <authorList>
            <person name="Mckernan K.J."/>
            <person name="Helbert Y."/>
            <person name="Kane L.T."/>
            <person name="Ebling H."/>
            <person name="Zhang L."/>
            <person name="Liu B."/>
            <person name="Eaton Z."/>
            <person name="Mclaughlin S."/>
            <person name="Kingan S."/>
            <person name="Baybayan P."/>
            <person name="Concepcion G."/>
            <person name="Jordan M."/>
            <person name="Riva A."/>
            <person name="Barbazuk W."/>
            <person name="Harkins T."/>
        </authorList>
    </citation>
    <scope>NUCLEOTIDE SEQUENCE [LARGE SCALE GENOMIC DNA]</scope>
    <source>
        <strain evidence="3">cv. Jamaican Lion 4</strain>
        <tissue evidence="2">Leaf</tissue>
    </source>
</reference>
<dbReference type="InterPro" id="IPR002156">
    <property type="entry name" value="RNaseH_domain"/>
</dbReference>
<dbReference type="PANTHER" id="PTHR47074:SF11">
    <property type="entry name" value="REVERSE TRANSCRIPTASE-LIKE PROTEIN"/>
    <property type="match status" value="1"/>
</dbReference>
<name>A0A7J6EAV9_CANSA</name>
<evidence type="ECO:0000313" key="3">
    <source>
        <dbReference type="Proteomes" id="UP000525078"/>
    </source>
</evidence>
<dbReference type="InterPro" id="IPR036397">
    <property type="entry name" value="RNaseH_sf"/>
</dbReference>
<evidence type="ECO:0000313" key="2">
    <source>
        <dbReference type="EMBL" id="KAF4355486.1"/>
    </source>
</evidence>
<dbReference type="InterPro" id="IPR052929">
    <property type="entry name" value="RNase_H-like_EbsB-rel"/>
</dbReference>
<dbReference type="Proteomes" id="UP000525078">
    <property type="component" value="Unassembled WGS sequence"/>
</dbReference>
<dbReference type="AlphaFoldDB" id="A0A7J6EAV9"/>
<dbReference type="Pfam" id="PF13456">
    <property type="entry name" value="RVT_3"/>
    <property type="match status" value="1"/>
</dbReference>
<protein>
    <recommendedName>
        <fullName evidence="1">RNase H type-1 domain-containing protein</fullName>
    </recommendedName>
</protein>
<dbReference type="InterPro" id="IPR012337">
    <property type="entry name" value="RNaseH-like_sf"/>
</dbReference>
<dbReference type="PANTHER" id="PTHR47074">
    <property type="entry name" value="BNAC02G40300D PROTEIN"/>
    <property type="match status" value="1"/>
</dbReference>
<dbReference type="EMBL" id="JAATIP010000265">
    <property type="protein sequence ID" value="KAF4355486.1"/>
    <property type="molecule type" value="Genomic_DNA"/>
</dbReference>
<organism evidence="2 3">
    <name type="scientific">Cannabis sativa</name>
    <name type="common">Hemp</name>
    <name type="synonym">Marijuana</name>
    <dbReference type="NCBI Taxonomy" id="3483"/>
    <lineage>
        <taxon>Eukaryota</taxon>
        <taxon>Viridiplantae</taxon>
        <taxon>Streptophyta</taxon>
        <taxon>Embryophyta</taxon>
        <taxon>Tracheophyta</taxon>
        <taxon>Spermatophyta</taxon>
        <taxon>Magnoliopsida</taxon>
        <taxon>eudicotyledons</taxon>
        <taxon>Gunneridae</taxon>
        <taxon>Pentapetalae</taxon>
        <taxon>rosids</taxon>
        <taxon>fabids</taxon>
        <taxon>Rosales</taxon>
        <taxon>Cannabaceae</taxon>
        <taxon>Cannabis</taxon>
    </lineage>
</organism>
<evidence type="ECO:0000259" key="1">
    <source>
        <dbReference type="Pfam" id="PF13456"/>
    </source>
</evidence>
<dbReference type="Gene3D" id="3.30.420.10">
    <property type="entry name" value="Ribonuclease H-like superfamily/Ribonuclease H"/>
    <property type="match status" value="1"/>
</dbReference>
<dbReference type="CDD" id="cd06222">
    <property type="entry name" value="RNase_H_like"/>
    <property type="match status" value="1"/>
</dbReference>
<dbReference type="GO" id="GO:0003676">
    <property type="term" value="F:nucleic acid binding"/>
    <property type="evidence" value="ECO:0007669"/>
    <property type="project" value="InterPro"/>
</dbReference>
<sequence length="182" mass="20125">MDSYESGAYKESSKDLEASWNKVQDEHGWVIWALNQLEEYFGEVLKPQQATTPTVIQKWLPPPPSFVIINTDASLIQHSMGCGLSAVIRDHKGDLIVAETLFLLGLMSVHLAEVAAIRMGISLAHNKSIPKIIVASDCLGVINGLNSTSSTSSDWGLLIKEILPLQHHFISVQFSYIPRQML</sequence>
<gene>
    <name evidence="2" type="ORF">F8388_015240</name>
</gene>
<accession>A0A7J6EAV9</accession>
<dbReference type="InterPro" id="IPR044730">
    <property type="entry name" value="RNase_H-like_dom_plant"/>
</dbReference>
<proteinExistence type="predicted"/>